<dbReference type="AlphaFoldDB" id="A0A259TWP7"/>
<gene>
    <name evidence="2" type="ORF">BSZ36_03050</name>
</gene>
<evidence type="ECO:0008006" key="4">
    <source>
        <dbReference type="Google" id="ProtNLM"/>
    </source>
</evidence>
<feature type="transmembrane region" description="Helical" evidence="1">
    <location>
        <begin position="99"/>
        <end position="132"/>
    </location>
</feature>
<comment type="caution">
    <text evidence="2">The sequence shown here is derived from an EMBL/GenBank/DDBJ whole genome shotgun (WGS) entry which is preliminary data.</text>
</comment>
<dbReference type="Pfam" id="PF16316">
    <property type="entry name" value="DUF4956"/>
    <property type="match status" value="1"/>
</dbReference>
<dbReference type="EMBL" id="MQWB01000001">
    <property type="protein sequence ID" value="OZC02047.1"/>
    <property type="molecule type" value="Genomic_DNA"/>
</dbReference>
<keyword evidence="3" id="KW-1185">Reference proteome</keyword>
<reference evidence="2 3" key="1">
    <citation type="submission" date="2016-11" db="EMBL/GenBank/DDBJ databases">
        <title>Study of marine rhodopsin-containing bacteria.</title>
        <authorList>
            <person name="Yoshizawa S."/>
            <person name="Kumagai Y."/>
            <person name="Kogure K."/>
        </authorList>
    </citation>
    <scope>NUCLEOTIDE SEQUENCE [LARGE SCALE GENOMIC DNA]</scope>
    <source>
        <strain evidence="2 3">SG-29</strain>
    </source>
</reference>
<evidence type="ECO:0000313" key="2">
    <source>
        <dbReference type="EMBL" id="OZC02047.1"/>
    </source>
</evidence>
<evidence type="ECO:0000313" key="3">
    <source>
        <dbReference type="Proteomes" id="UP000216446"/>
    </source>
</evidence>
<sequence>MPFDLNDPFSTLPLATSQIVANLLVALLCGLAISLIYRWSYRGTSYSTTFVASLVTLAMITSIVIMAIGNNLARAFGLVGAMSIIRFRTAVKDTQDLVFIFLVLAIGLAAGVGFHRLAILATVFVGATLWLLGRSGFGASRKLEYLVEIVASSESASGEDSGTAAPEAAPWDAVLARYARRHRLLHARSGEGGRLDLGFLVTLRRTEDAPALTDALGRTDRVEEVALYYDEERPL</sequence>
<dbReference type="InParanoid" id="A0A259TWP7"/>
<protein>
    <recommendedName>
        <fullName evidence="4">DUF4956 domain-containing protein</fullName>
    </recommendedName>
</protein>
<keyword evidence="1" id="KW-0812">Transmembrane</keyword>
<dbReference type="RefSeq" id="WP_094545880.1">
    <property type="nucleotide sequence ID" value="NZ_MQWB01000001.1"/>
</dbReference>
<proteinExistence type="predicted"/>
<dbReference type="InterPro" id="IPR032531">
    <property type="entry name" value="DUF4956"/>
</dbReference>
<keyword evidence="1" id="KW-1133">Transmembrane helix</keyword>
<name>A0A259TWP7_9BACT</name>
<feature type="transmembrane region" description="Helical" evidence="1">
    <location>
        <begin position="20"/>
        <end position="37"/>
    </location>
</feature>
<organism evidence="2 3">
    <name type="scientific">Rubricoccus marinus</name>
    <dbReference type="NCBI Taxonomy" id="716817"/>
    <lineage>
        <taxon>Bacteria</taxon>
        <taxon>Pseudomonadati</taxon>
        <taxon>Rhodothermota</taxon>
        <taxon>Rhodothermia</taxon>
        <taxon>Rhodothermales</taxon>
        <taxon>Rubricoccaceae</taxon>
        <taxon>Rubricoccus</taxon>
    </lineage>
</organism>
<dbReference type="Proteomes" id="UP000216446">
    <property type="component" value="Unassembled WGS sequence"/>
</dbReference>
<accession>A0A259TWP7</accession>
<dbReference type="OrthoDB" id="9803265at2"/>
<feature type="transmembrane region" description="Helical" evidence="1">
    <location>
        <begin position="49"/>
        <end position="69"/>
    </location>
</feature>
<evidence type="ECO:0000256" key="1">
    <source>
        <dbReference type="SAM" id="Phobius"/>
    </source>
</evidence>
<keyword evidence="1" id="KW-0472">Membrane</keyword>